<dbReference type="GO" id="GO:0005891">
    <property type="term" value="C:voltage-gated calcium channel complex"/>
    <property type="evidence" value="ECO:0007669"/>
    <property type="project" value="InterPro"/>
</dbReference>
<dbReference type="Pfam" id="PF00520">
    <property type="entry name" value="Ion_trans"/>
    <property type="match status" value="2"/>
</dbReference>
<feature type="region of interest" description="Disordered" evidence="7">
    <location>
        <begin position="375"/>
        <end position="541"/>
    </location>
</feature>
<evidence type="ECO:0000313" key="10">
    <source>
        <dbReference type="EnsemblMetazoa" id="MDOA011364-PB"/>
    </source>
</evidence>
<comment type="subcellular location">
    <subcellularLocation>
        <location evidence="1">Membrane</location>
        <topology evidence="1">Multi-pass membrane protein</topology>
    </subcellularLocation>
</comment>
<dbReference type="GO" id="GO:0005248">
    <property type="term" value="F:voltage-gated sodium channel activity"/>
    <property type="evidence" value="ECO:0007669"/>
    <property type="project" value="TreeGrafter"/>
</dbReference>
<feature type="compositionally biased region" description="Polar residues" evidence="7">
    <location>
        <begin position="487"/>
        <end position="501"/>
    </location>
</feature>
<dbReference type="eggNOG" id="KOG2302">
    <property type="taxonomic scope" value="Eukaryota"/>
</dbReference>
<feature type="transmembrane region" description="Helical" evidence="8">
    <location>
        <begin position="115"/>
        <end position="134"/>
    </location>
</feature>
<dbReference type="Gene3D" id="1.10.287.70">
    <property type="match status" value="1"/>
</dbReference>
<dbReference type="EnsemblMetazoa" id="MDOA011364-RB">
    <property type="protein sequence ID" value="MDOA011364-PB"/>
    <property type="gene ID" value="MDOA011364"/>
</dbReference>
<keyword evidence="5 8" id="KW-0472">Membrane</keyword>
<dbReference type="AlphaFoldDB" id="A0A1I8N471"/>
<organism evidence="10">
    <name type="scientific">Musca domestica</name>
    <name type="common">House fly</name>
    <dbReference type="NCBI Taxonomy" id="7370"/>
    <lineage>
        <taxon>Eukaryota</taxon>
        <taxon>Metazoa</taxon>
        <taxon>Ecdysozoa</taxon>
        <taxon>Arthropoda</taxon>
        <taxon>Hexapoda</taxon>
        <taxon>Insecta</taxon>
        <taxon>Pterygota</taxon>
        <taxon>Neoptera</taxon>
        <taxon>Endopterygota</taxon>
        <taxon>Diptera</taxon>
        <taxon>Brachycera</taxon>
        <taxon>Muscomorpha</taxon>
        <taxon>Muscoidea</taxon>
        <taxon>Muscidae</taxon>
        <taxon>Musca</taxon>
    </lineage>
</organism>
<name>A0A1I8N471_MUSDO</name>
<dbReference type="GO" id="GO:0001518">
    <property type="term" value="C:voltage-gated sodium channel complex"/>
    <property type="evidence" value="ECO:0007669"/>
    <property type="project" value="TreeGrafter"/>
</dbReference>
<evidence type="ECO:0000256" key="8">
    <source>
        <dbReference type="SAM" id="Phobius"/>
    </source>
</evidence>
<dbReference type="InterPro" id="IPR005821">
    <property type="entry name" value="Ion_trans_dom"/>
</dbReference>
<protein>
    <recommendedName>
        <fullName evidence="9">Ion transport domain-containing protein</fullName>
    </recommendedName>
</protein>
<dbReference type="PANTHER" id="PTHR10037">
    <property type="entry name" value="VOLTAGE-GATED CATION CHANNEL CALCIUM AND SODIUM"/>
    <property type="match status" value="1"/>
</dbReference>
<dbReference type="Gene3D" id="1.20.120.350">
    <property type="entry name" value="Voltage-gated potassium channels. Chain C"/>
    <property type="match status" value="2"/>
</dbReference>
<evidence type="ECO:0000256" key="4">
    <source>
        <dbReference type="ARBA" id="ARBA00022989"/>
    </source>
</evidence>
<evidence type="ECO:0000256" key="3">
    <source>
        <dbReference type="ARBA" id="ARBA00022737"/>
    </source>
</evidence>
<proteinExistence type="predicted"/>
<reference evidence="10" key="1">
    <citation type="submission" date="2020-05" db="UniProtKB">
        <authorList>
            <consortium name="EnsemblMetazoa"/>
        </authorList>
    </citation>
    <scope>IDENTIFICATION</scope>
    <source>
        <strain evidence="10">Aabys</strain>
    </source>
</reference>
<dbReference type="PRINTS" id="PR01629">
    <property type="entry name" value="TVDCCALPHA1"/>
</dbReference>
<evidence type="ECO:0000256" key="1">
    <source>
        <dbReference type="ARBA" id="ARBA00004141"/>
    </source>
</evidence>
<dbReference type="PANTHER" id="PTHR10037:SF230">
    <property type="entry name" value="CA[2+]-CHANNEL PROTEIN ALPHA[[1]] SUBUNIT T, ISOFORM F"/>
    <property type="match status" value="1"/>
</dbReference>
<evidence type="ECO:0000256" key="2">
    <source>
        <dbReference type="ARBA" id="ARBA00022692"/>
    </source>
</evidence>
<feature type="domain" description="Ion transport" evidence="9">
    <location>
        <begin position="12"/>
        <end position="303"/>
    </location>
</feature>
<evidence type="ECO:0000256" key="5">
    <source>
        <dbReference type="ARBA" id="ARBA00023136"/>
    </source>
</evidence>
<dbReference type="SUPFAM" id="SSF81324">
    <property type="entry name" value="Voltage-gated potassium channels"/>
    <property type="match status" value="2"/>
</dbReference>
<feature type="transmembrane region" description="Helical" evidence="8">
    <location>
        <begin position="233"/>
        <end position="251"/>
    </location>
</feature>
<feature type="region of interest" description="Disordered" evidence="7">
    <location>
        <begin position="708"/>
        <end position="765"/>
    </location>
</feature>
<dbReference type="InterPro" id="IPR005445">
    <property type="entry name" value="VDCC_T_a1"/>
</dbReference>
<feature type="compositionally biased region" description="Low complexity" evidence="7">
    <location>
        <begin position="526"/>
        <end position="541"/>
    </location>
</feature>
<dbReference type="GO" id="GO:0070509">
    <property type="term" value="P:calcium ion import"/>
    <property type="evidence" value="ECO:0007669"/>
    <property type="project" value="TreeGrafter"/>
</dbReference>
<dbReference type="STRING" id="7370.A0A1I8N471"/>
<keyword evidence="4 8" id="KW-1133">Transmembrane helix</keyword>
<feature type="transmembrane region" description="Helical" evidence="8">
    <location>
        <begin position="24"/>
        <end position="44"/>
    </location>
</feature>
<dbReference type="VEuPathDB" id="VectorBase:MDOMA2_010903"/>
<feature type="domain" description="Ion transport" evidence="9">
    <location>
        <begin position="828"/>
        <end position="973"/>
    </location>
</feature>
<dbReference type="VEuPathDB" id="VectorBase:MDOA011364"/>
<sequence>MYQPCVDDACETNRCKILQTFDDIIFAFFALEMCIKMVAMGIYGKTTYLADSWNRLDFFIVLAGLLEYVMHVENLNLTAIRTIRVLRPLRAINRIPSMRILVMLLLDTLPMLGNVLLLCFFVFFIFGIIGVQLWEGILRQRCVLELPAFIKVPMNVSYYYEFSKEQDYICSKPEDSGMHLCSDLPPYRIGPMICTEAAIPMQDNLPTNTSCVNWNQYYSHCTQMGLNPFQGTISFDNIGMAWVAIFLVISLEGWTDIMYYVQDAHSFWDWIYFVLLIVIGSFFMINLCLVVIATQFSETKKREMERMRQERARYTSTSTLASSTNNSEPATCYAEIVKYIAHLWRRFKRRMIKKYQQQQRKEGLLPNADNLTFSPSRIKCHHPKCPKYPGPPRKPSNIQDQMITVMVPLNSNNNLSGNNNNHHNQSQQMTTTTAASMQQVQQQAGQQQQQQRSNSTTTTTQTPMGLINGLNNGNNSHSQTGRHHSSSENSVQSLDNGSTAGHKNGSDNKRIQNATKPETESLMAKQQPQQQQLQVIPGSQQQQPQQQKTILLKFPQNLMETDQLILQLGTLGKTHPCTSGFLSPPTAGSRRPSVMFNEYVLLHTPPALKEAPANTTEKTVCSSEKMTQAGDGSIWQVNLPQTLASIANPYADCSDLGIHDAMTCQELLAFSVAFSAALPTGQSTLESFYSSLARCDPHTAEAIKNQQNLENSKQQQAQQQLSQQQQQHQQQPVQATQHRSKHKSGGDSHHKTSNGGTVRGDRDAKTNTGNYIEDYSCCYDLYQNALSPLDEKKKKQRSKVMNAIITVYRCVWRVCSIARRYVKRLVEHKYFQQGILLAILINTLSMGIEYHNQPEELTVIVETSNIVFSAIFAVEMLLKVVAEGPFRYIANGFNVFDGVIVILSAIEICQQFLGNGTGGGGSGLSVLRTFRLLRILKLVRFMPNLRRQLFVMLRTMDNVAVFFSLLVLFIFIFR</sequence>
<dbReference type="InterPro" id="IPR027359">
    <property type="entry name" value="Volt_channel_dom_sf"/>
</dbReference>
<keyword evidence="6" id="KW-0325">Glycoprotein</keyword>
<feature type="transmembrane region" description="Helical" evidence="8">
    <location>
        <begin position="56"/>
        <end position="79"/>
    </location>
</feature>
<dbReference type="GO" id="GO:0043005">
    <property type="term" value="C:neuron projection"/>
    <property type="evidence" value="ECO:0007669"/>
    <property type="project" value="TreeGrafter"/>
</dbReference>
<dbReference type="FunFam" id="1.20.120.350:FF:000007">
    <property type="entry name" value="Voltage-dependent T-type calcium channel subunit alpha"/>
    <property type="match status" value="1"/>
</dbReference>
<evidence type="ECO:0000256" key="7">
    <source>
        <dbReference type="SAM" id="MobiDB-lite"/>
    </source>
</evidence>
<feature type="compositionally biased region" description="Low complexity" evidence="7">
    <location>
        <begin position="409"/>
        <end position="475"/>
    </location>
</feature>
<keyword evidence="3" id="KW-0677">Repeat</keyword>
<dbReference type="GO" id="GO:0086010">
    <property type="term" value="P:membrane depolarization during action potential"/>
    <property type="evidence" value="ECO:0007669"/>
    <property type="project" value="TreeGrafter"/>
</dbReference>
<feature type="compositionally biased region" description="Low complexity" evidence="7">
    <location>
        <begin position="708"/>
        <end position="737"/>
    </location>
</feature>
<gene>
    <name evidence="10" type="primary">101901155</name>
</gene>
<dbReference type="GO" id="GO:0008332">
    <property type="term" value="F:low voltage-gated calcium channel activity"/>
    <property type="evidence" value="ECO:0007669"/>
    <property type="project" value="TreeGrafter"/>
</dbReference>
<evidence type="ECO:0000256" key="6">
    <source>
        <dbReference type="ARBA" id="ARBA00023180"/>
    </source>
</evidence>
<dbReference type="InterPro" id="IPR043203">
    <property type="entry name" value="VGCC_Ca_Na"/>
</dbReference>
<accession>A0A1I8N471</accession>
<feature type="transmembrane region" description="Helical" evidence="8">
    <location>
        <begin position="271"/>
        <end position="296"/>
    </location>
</feature>
<feature type="transmembrane region" description="Helical" evidence="8">
    <location>
        <begin position="951"/>
        <end position="973"/>
    </location>
</feature>
<keyword evidence="2 8" id="KW-0812">Transmembrane</keyword>
<evidence type="ECO:0000259" key="9">
    <source>
        <dbReference type="Pfam" id="PF00520"/>
    </source>
</evidence>